<reference evidence="2 3" key="1">
    <citation type="journal article" date="2008" name="Proc. Natl. Acad. Sci. U.S.A.">
        <title>Nitrogen fixation island and rhizosphere competence traits in the genome of root-associated Pseudomonas stutzeri A1501.</title>
        <authorList>
            <person name="Yan Y."/>
            <person name="Yang J."/>
            <person name="Dou Y."/>
            <person name="Chen M."/>
            <person name="Ping S."/>
            <person name="Peng J."/>
            <person name="Lu W."/>
            <person name="Zhang W."/>
            <person name="Yao Z."/>
            <person name="Li H."/>
            <person name="Liu W."/>
            <person name="He S."/>
            <person name="Geng L."/>
            <person name="Zhang X."/>
            <person name="Yang F."/>
            <person name="Yu H."/>
            <person name="Zhan Y."/>
            <person name="Li D."/>
            <person name="Lin Z."/>
            <person name="Wang Y."/>
            <person name="Elmerich C."/>
            <person name="Lin M."/>
            <person name="Jin Q."/>
        </authorList>
    </citation>
    <scope>NUCLEOTIDE SEQUENCE [LARGE SCALE GENOMIC DNA]</scope>
    <source>
        <strain evidence="2 3">A1501</strain>
    </source>
</reference>
<accession>A4VRS4</accession>
<evidence type="ECO:0000313" key="3">
    <source>
        <dbReference type="Proteomes" id="UP000000233"/>
    </source>
</evidence>
<dbReference type="HOGENOM" id="CLU_1057144_0_0_6"/>
<proteinExistence type="predicted"/>
<dbReference type="AlphaFoldDB" id="A4VRS4"/>
<evidence type="ECO:0000313" key="2">
    <source>
        <dbReference type="EMBL" id="ABP81675.1"/>
    </source>
</evidence>
<gene>
    <name evidence="2" type="ordered locus">PST_4052</name>
</gene>
<organism evidence="2 3">
    <name type="scientific">Stutzerimonas stutzeri (strain A1501)</name>
    <name type="common">Pseudomonas stutzeri</name>
    <dbReference type="NCBI Taxonomy" id="379731"/>
    <lineage>
        <taxon>Bacteria</taxon>
        <taxon>Pseudomonadati</taxon>
        <taxon>Pseudomonadota</taxon>
        <taxon>Gammaproteobacteria</taxon>
        <taxon>Pseudomonadales</taxon>
        <taxon>Pseudomonadaceae</taxon>
        <taxon>Stutzerimonas</taxon>
    </lineage>
</organism>
<name>A4VRS4_STUS1</name>
<feature type="region of interest" description="Disordered" evidence="1">
    <location>
        <begin position="235"/>
        <end position="263"/>
    </location>
</feature>
<dbReference type="Proteomes" id="UP000000233">
    <property type="component" value="Chromosome"/>
</dbReference>
<dbReference type="EMBL" id="CP000304">
    <property type="protein sequence ID" value="ABP81675.1"/>
    <property type="molecule type" value="Genomic_DNA"/>
</dbReference>
<dbReference type="KEGG" id="psa:PST_4052"/>
<evidence type="ECO:0000256" key="1">
    <source>
        <dbReference type="SAM" id="MobiDB-lite"/>
    </source>
</evidence>
<protein>
    <submittedName>
        <fullName evidence="2">Uncharacterized protein</fullName>
    </submittedName>
</protein>
<keyword evidence="3" id="KW-1185">Reference proteome</keyword>
<sequence>MHESVSGLFELAHALVAGTQLGQLNSQQSPYIRLGVLHGVFESLQDVCFGLLELIDIGRVVIADARTGVGVQLAHAPGQRAALRRLFMAGGDLDAQGLDDLRLGLGQIAEQVLQLDVLYFLGSMLVETLPVAGDLDELVELVHGLVHDTSCVVATDVAAREWVGARLQRVASAMPPARPLAPPTNQALGRAPLHRGMQHAGKPCQHRATCKTFHRLKHSPATQRRRDGARHAIIESLQRPNSPFDGSIHGPNDGQRRTHPPGG</sequence>